<dbReference type="PANTHER" id="PTHR43344">
    <property type="entry name" value="PHOSPHOSERINE PHOSPHATASE"/>
    <property type="match status" value="1"/>
</dbReference>
<dbReference type="Proteomes" id="UP000574717">
    <property type="component" value="Unassembled WGS sequence"/>
</dbReference>
<comment type="similarity">
    <text evidence="3">Belongs to the HAD-like hydrolase superfamily. SerB family.</text>
</comment>
<dbReference type="EMBL" id="BLRU01000035">
    <property type="protein sequence ID" value="GFP19090.1"/>
    <property type="molecule type" value="Genomic_DNA"/>
</dbReference>
<keyword evidence="19" id="KW-1185">Reference proteome</keyword>
<keyword evidence="5" id="KW-0028">Amino-acid biosynthesis</keyword>
<comment type="caution">
    <text evidence="15">The sequence shown here is derived from an EMBL/GenBank/DDBJ whole genome shotgun (WGS) entry which is preliminary data.</text>
</comment>
<keyword evidence="6" id="KW-0479">Metal-binding</keyword>
<evidence type="ECO:0000256" key="1">
    <source>
        <dbReference type="ARBA" id="ARBA00001946"/>
    </source>
</evidence>
<evidence type="ECO:0000313" key="15">
    <source>
        <dbReference type="EMBL" id="GFP30475.1"/>
    </source>
</evidence>
<evidence type="ECO:0000256" key="10">
    <source>
        <dbReference type="ARBA" id="ARBA00048138"/>
    </source>
</evidence>
<evidence type="ECO:0000256" key="9">
    <source>
        <dbReference type="ARBA" id="ARBA00023299"/>
    </source>
</evidence>
<keyword evidence="7" id="KW-0378">Hydrolase</keyword>
<evidence type="ECO:0000313" key="17">
    <source>
        <dbReference type="Proteomes" id="UP000574717"/>
    </source>
</evidence>
<keyword evidence="9" id="KW-0718">Serine biosynthesis</keyword>
<evidence type="ECO:0000256" key="4">
    <source>
        <dbReference type="ARBA" id="ARBA00012640"/>
    </source>
</evidence>
<sequence length="342" mass="38390">MTHLLSEKISCFDLEGPLSPMDHAYEVMSLIPKGKKVFEVLSRYDDILTLERREGYEPGDTLRLLVPFLLGHRISEEDLEKVSREAKLVKGARDLIAHLQSQGWRVQIISTSYCQHALSVAQKLGVDAVNVACTHLPLRQLAQELKEEDLRVAIEKEGLILDHLYTEDLESGKNDDQIRSYLDQFFWEELSGTSLGRILDQVEVVGGRRKVRALEHFLAREGSFLQNVVVVGDSITDCRMLEVVEAAGGLAIVFNGNRYALSYGTIGVASGDMMRSLRLVLEVWQRGGRKHLHAAVREGWLIPPEDGSCHWLPGASQNELDQIVDTHKKFRSLVRGEVAKLG</sequence>
<evidence type="ECO:0000313" key="16">
    <source>
        <dbReference type="Proteomes" id="UP000543224"/>
    </source>
</evidence>
<gene>
    <name evidence="12" type="ORF">HKBW3S03_00594</name>
    <name evidence="13" type="ORF">HKBW3S06_00522</name>
    <name evidence="14" type="ORF">HKBW3S25_00322</name>
    <name evidence="15" type="ORF">HKBW3S34_01396</name>
</gene>
<evidence type="ECO:0000313" key="18">
    <source>
        <dbReference type="Proteomes" id="UP000580051"/>
    </source>
</evidence>
<dbReference type="Gene3D" id="1.10.3870.10">
    <property type="entry name" value="AF1437-like domain superfamily"/>
    <property type="match status" value="1"/>
</dbReference>
<dbReference type="EC" id="3.1.3.3" evidence="4"/>
<organism evidence="15 19">
    <name type="scientific">Candidatus Hakubella thermalkaliphila</name>
    <dbReference type="NCBI Taxonomy" id="2754717"/>
    <lineage>
        <taxon>Bacteria</taxon>
        <taxon>Bacillati</taxon>
        <taxon>Actinomycetota</taxon>
        <taxon>Actinomycetota incertae sedis</taxon>
        <taxon>Candidatus Hakubellales</taxon>
        <taxon>Candidatus Hakubellaceae</taxon>
        <taxon>Candidatus Hakubella</taxon>
    </lineage>
</organism>
<evidence type="ECO:0000256" key="7">
    <source>
        <dbReference type="ARBA" id="ARBA00022801"/>
    </source>
</evidence>
<evidence type="ECO:0000313" key="13">
    <source>
        <dbReference type="EMBL" id="GFP21296.1"/>
    </source>
</evidence>
<dbReference type="AlphaFoldDB" id="A0A6V8PCN7"/>
<dbReference type="RefSeq" id="WP_176226427.1">
    <property type="nucleotide sequence ID" value="NZ_BLRV01000032.1"/>
</dbReference>
<evidence type="ECO:0000313" key="12">
    <source>
        <dbReference type="EMBL" id="GFP19090.1"/>
    </source>
</evidence>
<dbReference type="InterPro" id="IPR023214">
    <property type="entry name" value="HAD_sf"/>
</dbReference>
<dbReference type="GO" id="GO:0000287">
    <property type="term" value="F:magnesium ion binding"/>
    <property type="evidence" value="ECO:0007669"/>
    <property type="project" value="TreeGrafter"/>
</dbReference>
<keyword evidence="8" id="KW-0460">Magnesium</keyword>
<dbReference type="Proteomes" id="UP000580051">
    <property type="component" value="Unassembled WGS sequence"/>
</dbReference>
<dbReference type="GO" id="GO:0036424">
    <property type="term" value="F:L-phosphoserine phosphatase activity"/>
    <property type="evidence" value="ECO:0007669"/>
    <property type="project" value="TreeGrafter"/>
</dbReference>
<dbReference type="Gene3D" id="3.40.50.1000">
    <property type="entry name" value="HAD superfamily/HAD-like"/>
    <property type="match status" value="1"/>
</dbReference>
<proteinExistence type="inferred from homology"/>
<dbReference type="SUPFAM" id="SSF56784">
    <property type="entry name" value="HAD-like"/>
    <property type="match status" value="1"/>
</dbReference>
<evidence type="ECO:0000256" key="5">
    <source>
        <dbReference type="ARBA" id="ARBA00022605"/>
    </source>
</evidence>
<dbReference type="Proteomes" id="UP000543224">
    <property type="component" value="Unassembled WGS sequence"/>
</dbReference>
<dbReference type="InterPro" id="IPR050582">
    <property type="entry name" value="HAD-like_SerB"/>
</dbReference>
<dbReference type="GO" id="GO:0005737">
    <property type="term" value="C:cytoplasm"/>
    <property type="evidence" value="ECO:0007669"/>
    <property type="project" value="TreeGrafter"/>
</dbReference>
<comment type="pathway">
    <text evidence="2">Amino-acid biosynthesis; L-serine biosynthesis; L-serine from 3-phospho-D-glycerate: step 3/3.</text>
</comment>
<comment type="catalytic activity">
    <reaction evidence="11">
        <text>O-phospho-D-serine + H2O = D-serine + phosphate</text>
        <dbReference type="Rhea" id="RHEA:24873"/>
        <dbReference type="ChEBI" id="CHEBI:15377"/>
        <dbReference type="ChEBI" id="CHEBI:35247"/>
        <dbReference type="ChEBI" id="CHEBI:43474"/>
        <dbReference type="ChEBI" id="CHEBI:58680"/>
        <dbReference type="EC" id="3.1.3.3"/>
    </reaction>
</comment>
<reference evidence="16 17" key="1">
    <citation type="journal article" date="2020" name="Front. Microbiol.">
        <title>Single-cell genomics of novel Actinobacteria with the Wood-Ljungdahl pathway discovered in a serpentinizing system.</title>
        <authorList>
            <person name="Merino N."/>
            <person name="Kawai M."/>
            <person name="Boyd E.S."/>
            <person name="Colman D.R."/>
            <person name="McGlynn S.E."/>
            <person name="Nealson K.H."/>
            <person name="Kurokawa K."/>
            <person name="Hongoh Y."/>
        </authorList>
    </citation>
    <scope>NUCLEOTIDE SEQUENCE [LARGE SCALE GENOMIC DNA]</scope>
    <source>
        <strain evidence="12 17">S03</strain>
        <strain evidence="13 18">S06</strain>
        <strain evidence="14 16">S25</strain>
        <strain evidence="15 19">S34</strain>
    </source>
</reference>
<evidence type="ECO:0000313" key="14">
    <source>
        <dbReference type="EMBL" id="GFP24884.1"/>
    </source>
</evidence>
<evidence type="ECO:0000256" key="6">
    <source>
        <dbReference type="ARBA" id="ARBA00022723"/>
    </source>
</evidence>
<dbReference type="InterPro" id="IPR036412">
    <property type="entry name" value="HAD-like_sf"/>
</dbReference>
<dbReference type="EMBL" id="BLRX01000021">
    <property type="protein sequence ID" value="GFP24884.1"/>
    <property type="molecule type" value="Genomic_DNA"/>
</dbReference>
<comment type="cofactor">
    <cofactor evidence="1">
        <name>Mg(2+)</name>
        <dbReference type="ChEBI" id="CHEBI:18420"/>
    </cofactor>
</comment>
<accession>A0A6V8PCN7</accession>
<evidence type="ECO:0000256" key="3">
    <source>
        <dbReference type="ARBA" id="ARBA00009184"/>
    </source>
</evidence>
<dbReference type="EMBL" id="BLRZ01000069">
    <property type="protein sequence ID" value="GFP30475.1"/>
    <property type="molecule type" value="Genomic_DNA"/>
</dbReference>
<evidence type="ECO:0000256" key="2">
    <source>
        <dbReference type="ARBA" id="ARBA00005135"/>
    </source>
</evidence>
<dbReference type="GO" id="GO:0006564">
    <property type="term" value="P:L-serine biosynthetic process"/>
    <property type="evidence" value="ECO:0007669"/>
    <property type="project" value="UniProtKB-KW"/>
</dbReference>
<name>A0A6V8PCN7_9ACTN</name>
<evidence type="ECO:0000256" key="8">
    <source>
        <dbReference type="ARBA" id="ARBA00022842"/>
    </source>
</evidence>
<protein>
    <recommendedName>
        <fullName evidence="4">phosphoserine phosphatase</fullName>
        <ecNumber evidence="4">3.1.3.3</ecNumber>
    </recommendedName>
</protein>
<evidence type="ECO:0000313" key="19">
    <source>
        <dbReference type="Proteomes" id="UP000588083"/>
    </source>
</evidence>
<dbReference type="Proteomes" id="UP000588083">
    <property type="component" value="Unassembled WGS sequence"/>
</dbReference>
<dbReference type="PANTHER" id="PTHR43344:SF2">
    <property type="entry name" value="PHOSPHOSERINE PHOSPHATASE"/>
    <property type="match status" value="1"/>
</dbReference>
<comment type="catalytic activity">
    <reaction evidence="10">
        <text>O-phospho-L-serine + H2O = L-serine + phosphate</text>
        <dbReference type="Rhea" id="RHEA:21208"/>
        <dbReference type="ChEBI" id="CHEBI:15377"/>
        <dbReference type="ChEBI" id="CHEBI:33384"/>
        <dbReference type="ChEBI" id="CHEBI:43474"/>
        <dbReference type="ChEBI" id="CHEBI:57524"/>
        <dbReference type="EC" id="3.1.3.3"/>
    </reaction>
</comment>
<evidence type="ECO:0000256" key="11">
    <source>
        <dbReference type="ARBA" id="ARBA00048523"/>
    </source>
</evidence>
<dbReference type="EMBL" id="BLRV01000032">
    <property type="protein sequence ID" value="GFP21296.1"/>
    <property type="molecule type" value="Genomic_DNA"/>
</dbReference>